<keyword evidence="3" id="KW-1185">Reference proteome</keyword>
<dbReference type="NCBIfam" id="TIGR02532">
    <property type="entry name" value="IV_pilin_GFxxxE"/>
    <property type="match status" value="1"/>
</dbReference>
<feature type="transmembrane region" description="Helical" evidence="1">
    <location>
        <begin position="12"/>
        <end position="34"/>
    </location>
</feature>
<evidence type="ECO:0000313" key="3">
    <source>
        <dbReference type="Proteomes" id="UP000467132"/>
    </source>
</evidence>
<dbReference type="Pfam" id="PF07963">
    <property type="entry name" value="N_methyl"/>
    <property type="match status" value="1"/>
</dbReference>
<gene>
    <name evidence="2" type="ORF">D3Z33_07285</name>
</gene>
<organism evidence="2 3">
    <name type="scientific">Senegalia massiliensis</name>
    <dbReference type="NCBI Taxonomy" id="1720316"/>
    <lineage>
        <taxon>Bacteria</taxon>
        <taxon>Bacillati</taxon>
        <taxon>Bacillota</taxon>
        <taxon>Clostridia</taxon>
        <taxon>Eubacteriales</taxon>
        <taxon>Clostridiaceae</taxon>
        <taxon>Senegalia</taxon>
    </lineage>
</organism>
<dbReference type="SUPFAM" id="SSF54523">
    <property type="entry name" value="Pili subunits"/>
    <property type="match status" value="1"/>
</dbReference>
<sequence length="191" mass="22638">MINKKGFTLIELLLVLGIIGIVSTMVFSIFITNIKNFERNQKKIEVQQNMRTAVEFISREVIETKGILEIKDINRKKFNVEELRNYKNKEIEIKYVIFSTLLEARDGYEYNRKIFALRNNKLVYGHIRKNMNNITETSANMEISFYINKITIEPILDELDNQKGISFTIYTKEEYDIKPIKTSIYFRNMEV</sequence>
<dbReference type="EMBL" id="QXXA01000007">
    <property type="protein sequence ID" value="NBI06663.1"/>
    <property type="molecule type" value="Genomic_DNA"/>
</dbReference>
<proteinExistence type="predicted"/>
<evidence type="ECO:0000256" key="1">
    <source>
        <dbReference type="SAM" id="Phobius"/>
    </source>
</evidence>
<keyword evidence="1" id="KW-0812">Transmembrane</keyword>
<dbReference type="AlphaFoldDB" id="A0A845R257"/>
<reference evidence="2 3" key="1">
    <citation type="submission" date="2018-08" db="EMBL/GenBank/DDBJ databases">
        <title>Murine metabolic-syndrome-specific gut microbial biobank.</title>
        <authorList>
            <person name="Liu C."/>
        </authorList>
    </citation>
    <scope>NUCLEOTIDE SEQUENCE [LARGE SCALE GENOMIC DNA]</scope>
    <source>
        <strain evidence="2 3">583</strain>
    </source>
</reference>
<accession>A0A845R257</accession>
<dbReference type="InterPro" id="IPR012902">
    <property type="entry name" value="N_methyl_site"/>
</dbReference>
<keyword evidence="1" id="KW-0472">Membrane</keyword>
<dbReference type="PROSITE" id="PS00409">
    <property type="entry name" value="PROKAR_NTER_METHYL"/>
    <property type="match status" value="1"/>
</dbReference>
<comment type="caution">
    <text evidence="2">The sequence shown here is derived from an EMBL/GenBank/DDBJ whole genome shotgun (WGS) entry which is preliminary data.</text>
</comment>
<name>A0A845R257_9CLOT</name>
<dbReference type="Gene3D" id="3.30.700.10">
    <property type="entry name" value="Glycoprotein, Type 4 Pilin"/>
    <property type="match status" value="1"/>
</dbReference>
<dbReference type="RefSeq" id="WP_160197145.1">
    <property type="nucleotide sequence ID" value="NZ_QXXA01000007.1"/>
</dbReference>
<dbReference type="Proteomes" id="UP000467132">
    <property type="component" value="Unassembled WGS sequence"/>
</dbReference>
<keyword evidence="1" id="KW-1133">Transmembrane helix</keyword>
<evidence type="ECO:0000313" key="2">
    <source>
        <dbReference type="EMBL" id="NBI06663.1"/>
    </source>
</evidence>
<dbReference type="InterPro" id="IPR045584">
    <property type="entry name" value="Pilin-like"/>
</dbReference>
<protein>
    <submittedName>
        <fullName evidence="2">Type II secretion system protein</fullName>
    </submittedName>
</protein>